<protein>
    <recommendedName>
        <fullName evidence="4">Secondary thiamine-phosphate synthase enzyme</fullName>
    </recommendedName>
</protein>
<comment type="similarity">
    <text evidence="1">Belongs to the UPF0047 family.</text>
</comment>
<dbReference type="NCBIfam" id="TIGR00149">
    <property type="entry name" value="TIGR00149_YjbQ"/>
    <property type="match status" value="1"/>
</dbReference>
<organism evidence="2 3">
    <name type="scientific">Aurantimonas manganoxydans (strain ATCC BAA-1229 / DSM 21871 / SI85-9A1)</name>
    <dbReference type="NCBI Taxonomy" id="287752"/>
    <lineage>
        <taxon>Bacteria</taxon>
        <taxon>Pseudomonadati</taxon>
        <taxon>Pseudomonadota</taxon>
        <taxon>Alphaproteobacteria</taxon>
        <taxon>Hyphomicrobiales</taxon>
        <taxon>Aurantimonadaceae</taxon>
        <taxon>Aurantimonas</taxon>
    </lineage>
</organism>
<reference evidence="2 3" key="1">
    <citation type="journal article" date="2008" name="Appl. Environ. Microbiol.">
        <title>Genomic insights into Mn(II) oxidation by the marine alphaproteobacterium Aurantimonas sp. strain SI85-9A1.</title>
        <authorList>
            <person name="Dick G.J."/>
            <person name="Podell S."/>
            <person name="Johnson H.A."/>
            <person name="Rivera-Espinoza Y."/>
            <person name="Bernier-Latmani R."/>
            <person name="McCarthy J.K."/>
            <person name="Torpey J.W."/>
            <person name="Clement B.G."/>
            <person name="Gaasterland T."/>
            <person name="Tebo B.M."/>
        </authorList>
    </citation>
    <scope>NUCLEOTIDE SEQUENCE [LARGE SCALE GENOMIC DNA]</scope>
    <source>
        <strain evidence="2 3">SI85-9A1</strain>
    </source>
</reference>
<name>Q1YFS9_AURMS</name>
<dbReference type="PANTHER" id="PTHR30615">
    <property type="entry name" value="UNCHARACTERIZED PROTEIN YJBQ-RELATED"/>
    <property type="match status" value="1"/>
</dbReference>
<proteinExistence type="inferred from homology"/>
<dbReference type="OrthoDB" id="9801725at2"/>
<dbReference type="Proteomes" id="UP000000321">
    <property type="component" value="Unassembled WGS sequence"/>
</dbReference>
<dbReference type="InterPro" id="IPR001602">
    <property type="entry name" value="UPF0047_YjbQ-like"/>
</dbReference>
<accession>Q1YFS9</accession>
<dbReference type="SUPFAM" id="SSF111038">
    <property type="entry name" value="YjbQ-like"/>
    <property type="match status" value="1"/>
</dbReference>
<dbReference type="RefSeq" id="WP_009210915.1">
    <property type="nucleotide sequence ID" value="NZ_BBWP01000004.1"/>
</dbReference>
<keyword evidence="3" id="KW-1185">Reference proteome</keyword>
<dbReference type="PROSITE" id="PS01314">
    <property type="entry name" value="UPF0047"/>
    <property type="match status" value="1"/>
</dbReference>
<dbReference type="InterPro" id="IPR035917">
    <property type="entry name" value="YjbQ-like_sf"/>
</dbReference>
<dbReference type="HOGENOM" id="CLU_096980_0_2_5"/>
<evidence type="ECO:0000313" key="3">
    <source>
        <dbReference type="Proteomes" id="UP000000321"/>
    </source>
</evidence>
<comment type="caution">
    <text evidence="2">The sequence shown here is derived from an EMBL/GenBank/DDBJ whole genome shotgun (WGS) entry which is preliminary data.</text>
</comment>
<dbReference type="PIRSF" id="PIRSF004681">
    <property type="entry name" value="UCP004681"/>
    <property type="match status" value="1"/>
</dbReference>
<evidence type="ECO:0008006" key="4">
    <source>
        <dbReference type="Google" id="ProtNLM"/>
    </source>
</evidence>
<evidence type="ECO:0000313" key="2">
    <source>
        <dbReference type="EMBL" id="EAS48894.1"/>
    </source>
</evidence>
<dbReference type="PANTHER" id="PTHR30615:SF8">
    <property type="entry name" value="UPF0047 PROTEIN C4A8.02C"/>
    <property type="match status" value="1"/>
</dbReference>
<evidence type="ECO:0000256" key="1">
    <source>
        <dbReference type="ARBA" id="ARBA00005534"/>
    </source>
</evidence>
<dbReference type="Gene3D" id="2.60.120.460">
    <property type="entry name" value="YjbQ-like"/>
    <property type="match status" value="1"/>
</dbReference>
<dbReference type="BioCyc" id="AURANTIMONAS:SI859A1_03100-MONOMER"/>
<dbReference type="EMBL" id="AAPJ01000006">
    <property type="protein sequence ID" value="EAS48894.1"/>
    <property type="molecule type" value="Genomic_DNA"/>
</dbReference>
<dbReference type="AlphaFoldDB" id="Q1YFS9"/>
<dbReference type="Pfam" id="PF01894">
    <property type="entry name" value="YjbQ"/>
    <property type="match status" value="1"/>
</dbReference>
<gene>
    <name evidence="2" type="ORF">SI859A1_03100</name>
</gene>
<sequence>MDQHIETLSVATRGRSMTDISAAIAERLTSAGALEGLLTVFIRHTSASLTIQENADPDVQHDLLNALDRLAPADAPYVHTMEGPDDMPAHIKTVLTGTSVAVPVSGGRMMLGTWQGIYVVEHRARPHSREIVLHFSGTLG</sequence>